<dbReference type="AlphaFoldDB" id="A0A5D2RKN8"/>
<accession>A0A5D2RKN8</accession>
<keyword evidence="1" id="KW-0472">Membrane</keyword>
<keyword evidence="1" id="KW-1133">Transmembrane helix</keyword>
<sequence>MTVGEPTVWRGQRWILPFWCKVARRTDPQAMCSPRAHMEATSHMGKLGFPASLRCWAMWAIGFFIFWACNNST</sequence>
<protein>
    <submittedName>
        <fullName evidence="2">Uncharacterized protein</fullName>
    </submittedName>
</protein>
<evidence type="ECO:0000256" key="1">
    <source>
        <dbReference type="SAM" id="Phobius"/>
    </source>
</evidence>
<organism evidence="2 3">
    <name type="scientific">Gossypium tomentosum</name>
    <name type="common">Hawaiian cotton</name>
    <name type="synonym">Gossypium sandvicense</name>
    <dbReference type="NCBI Taxonomy" id="34277"/>
    <lineage>
        <taxon>Eukaryota</taxon>
        <taxon>Viridiplantae</taxon>
        <taxon>Streptophyta</taxon>
        <taxon>Embryophyta</taxon>
        <taxon>Tracheophyta</taxon>
        <taxon>Spermatophyta</taxon>
        <taxon>Magnoliopsida</taxon>
        <taxon>eudicotyledons</taxon>
        <taxon>Gunneridae</taxon>
        <taxon>Pentapetalae</taxon>
        <taxon>rosids</taxon>
        <taxon>malvids</taxon>
        <taxon>Malvales</taxon>
        <taxon>Malvaceae</taxon>
        <taxon>Malvoideae</taxon>
        <taxon>Gossypium</taxon>
    </lineage>
</organism>
<evidence type="ECO:0000313" key="3">
    <source>
        <dbReference type="Proteomes" id="UP000322667"/>
    </source>
</evidence>
<dbReference type="EMBL" id="CM017611">
    <property type="protein sequence ID" value="TYI40385.1"/>
    <property type="molecule type" value="Genomic_DNA"/>
</dbReference>
<keyword evidence="3" id="KW-1185">Reference proteome</keyword>
<evidence type="ECO:0000313" key="2">
    <source>
        <dbReference type="EMBL" id="TYI40385.1"/>
    </source>
</evidence>
<proteinExistence type="predicted"/>
<name>A0A5D2RKN8_GOSTO</name>
<reference evidence="2 3" key="1">
    <citation type="submission" date="2019-07" db="EMBL/GenBank/DDBJ databases">
        <title>WGS assembly of Gossypium tomentosum.</title>
        <authorList>
            <person name="Chen Z.J."/>
            <person name="Sreedasyam A."/>
            <person name="Ando A."/>
            <person name="Song Q."/>
            <person name="De L."/>
            <person name="Hulse-Kemp A."/>
            <person name="Ding M."/>
            <person name="Ye W."/>
            <person name="Kirkbride R."/>
            <person name="Jenkins J."/>
            <person name="Plott C."/>
            <person name="Lovell J."/>
            <person name="Lin Y.-M."/>
            <person name="Vaughn R."/>
            <person name="Liu B."/>
            <person name="Li W."/>
            <person name="Simpson S."/>
            <person name="Scheffler B."/>
            <person name="Saski C."/>
            <person name="Grover C."/>
            <person name="Hu G."/>
            <person name="Conover J."/>
            <person name="Carlson J."/>
            <person name="Shu S."/>
            <person name="Boston L."/>
            <person name="Williams M."/>
            <person name="Peterson D."/>
            <person name="Mcgee K."/>
            <person name="Jones D."/>
            <person name="Wendel J."/>
            <person name="Stelly D."/>
            <person name="Grimwood J."/>
            <person name="Schmutz J."/>
        </authorList>
    </citation>
    <scope>NUCLEOTIDE SEQUENCE [LARGE SCALE GENOMIC DNA]</scope>
    <source>
        <strain evidence="2">7179.01</strain>
    </source>
</reference>
<keyword evidence="1" id="KW-0812">Transmembrane</keyword>
<feature type="transmembrane region" description="Helical" evidence="1">
    <location>
        <begin position="51"/>
        <end position="69"/>
    </location>
</feature>
<dbReference type="Proteomes" id="UP000322667">
    <property type="component" value="Chromosome A02"/>
</dbReference>
<gene>
    <name evidence="2" type="ORF">ES332_A02G158600v1</name>
</gene>